<evidence type="ECO:0000313" key="2">
    <source>
        <dbReference type="EMBL" id="GLW94425.1"/>
    </source>
</evidence>
<name>A0A9W6QQX1_9PSEU</name>
<dbReference type="Proteomes" id="UP001165042">
    <property type="component" value="Unassembled WGS sequence"/>
</dbReference>
<organism evidence="2 3">
    <name type="scientific">Actinokineospora globicatena</name>
    <dbReference type="NCBI Taxonomy" id="103729"/>
    <lineage>
        <taxon>Bacteria</taxon>
        <taxon>Bacillati</taxon>
        <taxon>Actinomycetota</taxon>
        <taxon>Actinomycetes</taxon>
        <taxon>Pseudonocardiales</taxon>
        <taxon>Pseudonocardiaceae</taxon>
        <taxon>Actinokineospora</taxon>
    </lineage>
</organism>
<keyword evidence="3" id="KW-1185">Reference proteome</keyword>
<comment type="caution">
    <text evidence="2">The sequence shown here is derived from an EMBL/GenBank/DDBJ whole genome shotgun (WGS) entry which is preliminary data.</text>
</comment>
<reference evidence="2" key="1">
    <citation type="submission" date="2023-02" db="EMBL/GenBank/DDBJ databases">
        <title>Actinokineospora globicatena NBRC 15670.</title>
        <authorList>
            <person name="Ichikawa N."/>
            <person name="Sato H."/>
            <person name="Tonouchi N."/>
        </authorList>
    </citation>
    <scope>NUCLEOTIDE SEQUENCE</scope>
    <source>
        <strain evidence="2">NBRC 15670</strain>
    </source>
</reference>
<accession>A0A9W6QQX1</accession>
<dbReference type="AlphaFoldDB" id="A0A9W6QQX1"/>
<proteinExistence type="predicted"/>
<evidence type="ECO:0000256" key="1">
    <source>
        <dbReference type="SAM" id="MobiDB-lite"/>
    </source>
</evidence>
<protein>
    <submittedName>
        <fullName evidence="2">Uncharacterized protein</fullName>
    </submittedName>
</protein>
<dbReference type="EMBL" id="BSSD01000009">
    <property type="protein sequence ID" value="GLW94425.1"/>
    <property type="molecule type" value="Genomic_DNA"/>
</dbReference>
<evidence type="ECO:0000313" key="3">
    <source>
        <dbReference type="Proteomes" id="UP001165042"/>
    </source>
</evidence>
<feature type="region of interest" description="Disordered" evidence="1">
    <location>
        <begin position="41"/>
        <end position="79"/>
    </location>
</feature>
<gene>
    <name evidence="2" type="ORF">Aglo03_52410</name>
</gene>
<sequence length="79" mass="8877">MRSHRIRRLTPATAFTLANTRWRFGDLPHSQWTLTASVPTAPHLDDQLHHPSRSGDPGSGMAARHCAFLTTTKDDRSTR</sequence>